<evidence type="ECO:0000313" key="2">
    <source>
        <dbReference type="EMBL" id="KAG7162214.1"/>
    </source>
</evidence>
<sequence length="328" mass="37366">MPSCGKALKQVKREKKVLTVVGKIQLLDKLRGGQNFAAWHYEPSVLPPLLLIEDFNHHHIPLSHKFIREKIKVLYDRFHAEEVWEMWKKFSIADCISFIQQCHDDLTVLCVNSCWRALWPEVVNDFAGFPAVDEDVQHIVRPAHQLGVEGFDDLQEEGLLGYAGEELTEEELAELVEEQHHEDDEEEEGEVEEVPTLTVMNLNTHGLFFRHRSIYQAKSVNFKRGMEQLLAPYKEILKELKHQVVQPPISMFFLPSSSPSPTPSTPTRAPQPLVRARPPPDSDSDMDDPPPGAPSSDLPPHSLLPPLPKKMRRTLTPLPSSSFIMIFI</sequence>
<accession>A0A8J5MSX1</accession>
<dbReference type="Proteomes" id="UP000747542">
    <property type="component" value="Unassembled WGS sequence"/>
</dbReference>
<protein>
    <submittedName>
        <fullName evidence="2">Tigger transposable element-derived protein 1-like 139</fullName>
    </submittedName>
</protein>
<gene>
    <name evidence="2" type="primary">TIGD1-L139</name>
    <name evidence="2" type="ORF">Hamer_G010891</name>
</gene>
<reference evidence="2" key="1">
    <citation type="journal article" date="2021" name="Sci. Adv.">
        <title>The American lobster genome reveals insights on longevity, neural, and immune adaptations.</title>
        <authorList>
            <person name="Polinski J.M."/>
            <person name="Zimin A.V."/>
            <person name="Clark K.F."/>
            <person name="Kohn A.B."/>
            <person name="Sadowski N."/>
            <person name="Timp W."/>
            <person name="Ptitsyn A."/>
            <person name="Khanna P."/>
            <person name="Romanova D.Y."/>
            <person name="Williams P."/>
            <person name="Greenwood S.J."/>
            <person name="Moroz L.L."/>
            <person name="Walt D.R."/>
            <person name="Bodnar A.G."/>
        </authorList>
    </citation>
    <scope>NUCLEOTIDE SEQUENCE</scope>
    <source>
        <strain evidence="2">GMGI-L3</strain>
    </source>
</reference>
<dbReference type="AlphaFoldDB" id="A0A8J5MSX1"/>
<evidence type="ECO:0000256" key="1">
    <source>
        <dbReference type="SAM" id="MobiDB-lite"/>
    </source>
</evidence>
<dbReference type="EMBL" id="JAHLQT010028013">
    <property type="protein sequence ID" value="KAG7162214.1"/>
    <property type="molecule type" value="Genomic_DNA"/>
</dbReference>
<evidence type="ECO:0000313" key="3">
    <source>
        <dbReference type="Proteomes" id="UP000747542"/>
    </source>
</evidence>
<feature type="non-terminal residue" evidence="2">
    <location>
        <position position="328"/>
    </location>
</feature>
<feature type="region of interest" description="Disordered" evidence="1">
    <location>
        <begin position="255"/>
        <end position="315"/>
    </location>
</feature>
<keyword evidence="3" id="KW-1185">Reference proteome</keyword>
<comment type="caution">
    <text evidence="2">The sequence shown here is derived from an EMBL/GenBank/DDBJ whole genome shotgun (WGS) entry which is preliminary data.</text>
</comment>
<organism evidence="2 3">
    <name type="scientific">Homarus americanus</name>
    <name type="common">American lobster</name>
    <dbReference type="NCBI Taxonomy" id="6706"/>
    <lineage>
        <taxon>Eukaryota</taxon>
        <taxon>Metazoa</taxon>
        <taxon>Ecdysozoa</taxon>
        <taxon>Arthropoda</taxon>
        <taxon>Crustacea</taxon>
        <taxon>Multicrustacea</taxon>
        <taxon>Malacostraca</taxon>
        <taxon>Eumalacostraca</taxon>
        <taxon>Eucarida</taxon>
        <taxon>Decapoda</taxon>
        <taxon>Pleocyemata</taxon>
        <taxon>Astacidea</taxon>
        <taxon>Nephropoidea</taxon>
        <taxon>Nephropidae</taxon>
        <taxon>Homarus</taxon>
    </lineage>
</organism>
<proteinExistence type="predicted"/>
<name>A0A8J5MSX1_HOMAM</name>